<evidence type="ECO:0000313" key="3">
    <source>
        <dbReference type="EMBL" id="KKU86536.1"/>
    </source>
</evidence>
<name>A0A0G1TXH7_9BACT</name>
<accession>A0A0G1TXH7</accession>
<dbReference type="InterPro" id="IPR023365">
    <property type="entry name" value="Sortase_dom-sf"/>
</dbReference>
<dbReference type="EMBL" id="LCOZ01000044">
    <property type="protein sequence ID" value="KKU86536.1"/>
    <property type="molecule type" value="Genomic_DNA"/>
</dbReference>
<dbReference type="AlphaFoldDB" id="A0A0G1TXH7"/>
<evidence type="ECO:0000313" key="4">
    <source>
        <dbReference type="Proteomes" id="UP000034772"/>
    </source>
</evidence>
<dbReference type="NCBIfam" id="TIGR01076">
    <property type="entry name" value="sortase_fam"/>
    <property type="match status" value="1"/>
</dbReference>
<dbReference type="SUPFAM" id="SSF63817">
    <property type="entry name" value="Sortase"/>
    <property type="match status" value="1"/>
</dbReference>
<evidence type="ECO:0000256" key="1">
    <source>
        <dbReference type="ARBA" id="ARBA00022801"/>
    </source>
</evidence>
<dbReference type="InterPro" id="IPR005754">
    <property type="entry name" value="Sortase"/>
</dbReference>
<feature type="transmembrane region" description="Helical" evidence="2">
    <location>
        <begin position="31"/>
        <end position="55"/>
    </location>
</feature>
<proteinExistence type="predicted"/>
<keyword evidence="2" id="KW-1133">Transmembrane helix</keyword>
<gene>
    <name evidence="3" type="ORF">UY17_C0044G0005</name>
</gene>
<keyword evidence="2" id="KW-0812">Transmembrane</keyword>
<dbReference type="GO" id="GO:0016787">
    <property type="term" value="F:hydrolase activity"/>
    <property type="evidence" value="ECO:0007669"/>
    <property type="project" value="UniProtKB-KW"/>
</dbReference>
<evidence type="ECO:0000256" key="2">
    <source>
        <dbReference type="SAM" id="Phobius"/>
    </source>
</evidence>
<reference evidence="3 4" key="1">
    <citation type="journal article" date="2015" name="Nature">
        <title>rRNA introns, odd ribosomes, and small enigmatic genomes across a large radiation of phyla.</title>
        <authorList>
            <person name="Brown C.T."/>
            <person name="Hug L.A."/>
            <person name="Thomas B.C."/>
            <person name="Sharon I."/>
            <person name="Castelle C.J."/>
            <person name="Singh A."/>
            <person name="Wilkins M.J."/>
            <person name="Williams K.H."/>
            <person name="Banfield J.F."/>
        </authorList>
    </citation>
    <scope>NUCLEOTIDE SEQUENCE [LARGE SCALE GENOMIC DNA]</scope>
</reference>
<organism evidence="3 4">
    <name type="scientific">Candidatus Beckwithbacteria bacterium GW2011_GWC2_47_9</name>
    <dbReference type="NCBI Taxonomy" id="1618373"/>
    <lineage>
        <taxon>Bacteria</taxon>
        <taxon>Candidatus Beckwithiibacteriota</taxon>
    </lineage>
</organism>
<comment type="caution">
    <text evidence="3">The sequence shown here is derived from an EMBL/GenBank/DDBJ whole genome shotgun (WGS) entry which is preliminary data.</text>
</comment>
<keyword evidence="1" id="KW-0378">Hydrolase</keyword>
<dbReference type="Proteomes" id="UP000034772">
    <property type="component" value="Unassembled WGS sequence"/>
</dbReference>
<dbReference type="Gene3D" id="2.40.260.10">
    <property type="entry name" value="Sortase"/>
    <property type="match status" value="1"/>
</dbReference>
<protein>
    <submittedName>
        <fullName evidence="3">Sortase</fullName>
    </submittedName>
</protein>
<sequence>MTQVYLKAPPANPQQVIRQRQVSVGWVRFKALLPTIMITVGASLLISVGYPILAYELKTGRQVKRERVLSPVSESVLAEAKGLLSPTTGDRPIEPQVLAQSPAGNNQAVDYSEINNWFQFSRPQVMTSSTITHYTLSIPKLRIKDALVTIGGDDLDKSLIHYGGTANPGEAGSPVIFGHSILPQFYSPNSYRAIFSLLPSLKSGDEIIVNFDGITYKYVVYDYYEVLPDELDILEQRYNRKDLTLVTCVPPGTYWRRGIVKARLVEI</sequence>
<dbReference type="Pfam" id="PF04203">
    <property type="entry name" value="Sortase"/>
    <property type="match status" value="1"/>
</dbReference>
<keyword evidence="2" id="KW-0472">Membrane</keyword>